<dbReference type="Proteomes" id="UP000256913">
    <property type="component" value="Unassembled WGS sequence"/>
</dbReference>
<feature type="compositionally biased region" description="Basic residues" evidence="1">
    <location>
        <begin position="226"/>
        <end position="235"/>
    </location>
</feature>
<sequence>MRGVDGLVVVFREQQDDLQLRGRIVDRAEVGDQVGHRVGVVEKRNHHGVRRQVALVECRRHRPPGPRTTQADREREPGIEQIARAGQQHERGDRRPSRENQGQHRHRDDQPGPVEPTRGGERRRWRRAIGPLDGLVEVPVGGHADADRHADRRLDHRHPFRRGLLGGGHQHVALVVVVQRQPGVAEQHRRVVPRQVGVEPLGADVEIAAVPGGRQGPEQVAPRQHAVGHQHRTKRCTTTVG</sequence>
<name>A0A3D9ZWU1_9ACTN</name>
<feature type="region of interest" description="Disordered" evidence="1">
    <location>
        <begin position="84"/>
        <end position="125"/>
    </location>
</feature>
<comment type="caution">
    <text evidence="2">The sequence shown here is derived from an EMBL/GenBank/DDBJ whole genome shotgun (WGS) entry which is preliminary data.</text>
</comment>
<dbReference type="EMBL" id="QUMQ01000001">
    <property type="protein sequence ID" value="REG01687.1"/>
    <property type="molecule type" value="Genomic_DNA"/>
</dbReference>
<accession>A0A3D9ZWU1</accession>
<feature type="region of interest" description="Disordered" evidence="1">
    <location>
        <begin position="213"/>
        <end position="241"/>
    </location>
</feature>
<dbReference type="AlphaFoldDB" id="A0A3D9ZWU1"/>
<feature type="compositionally biased region" description="Basic and acidic residues" evidence="1">
    <location>
        <begin position="87"/>
        <end position="110"/>
    </location>
</feature>
<evidence type="ECO:0000256" key="1">
    <source>
        <dbReference type="SAM" id="MobiDB-lite"/>
    </source>
</evidence>
<gene>
    <name evidence="2" type="ORF">DFJ67_7774</name>
</gene>
<keyword evidence="3" id="KW-1185">Reference proteome</keyword>
<evidence type="ECO:0000313" key="2">
    <source>
        <dbReference type="EMBL" id="REG01687.1"/>
    </source>
</evidence>
<evidence type="ECO:0000313" key="3">
    <source>
        <dbReference type="Proteomes" id="UP000256913"/>
    </source>
</evidence>
<protein>
    <submittedName>
        <fullName evidence="2">Uncharacterized protein</fullName>
    </submittedName>
</protein>
<reference evidence="2 3" key="1">
    <citation type="submission" date="2018-08" db="EMBL/GenBank/DDBJ databases">
        <title>Sequencing the genomes of 1000 actinobacteria strains.</title>
        <authorList>
            <person name="Klenk H.-P."/>
        </authorList>
    </citation>
    <scope>NUCLEOTIDE SEQUENCE [LARGE SCALE GENOMIC DNA]</scope>
    <source>
        <strain evidence="2 3">DSM 44099</strain>
    </source>
</reference>
<proteinExistence type="predicted"/>
<organism evidence="2 3">
    <name type="scientific">Asanoa ferruginea</name>
    <dbReference type="NCBI Taxonomy" id="53367"/>
    <lineage>
        <taxon>Bacteria</taxon>
        <taxon>Bacillati</taxon>
        <taxon>Actinomycetota</taxon>
        <taxon>Actinomycetes</taxon>
        <taxon>Micromonosporales</taxon>
        <taxon>Micromonosporaceae</taxon>
        <taxon>Asanoa</taxon>
    </lineage>
</organism>